<sequence>MFKMQKMDVLVGVYIFGIIVSELMGIKTFPLVTFGDFTLNASVAIFLLPILFTINDVIIEVHGVERARSVVRTGLMTIGLLFGFIMLSLALPPSGRFMESNGAFAEVFGKSARISLASLTAFALADFLDIFLFAKIREKLGKSKLWLRNNASNIISQFIDTTVFMTLAFWALDKSIDSNFAFLTSLIIPYWLLKSFMSIIETPLVYLGVKWLRGDKKVKKQKVIVN</sequence>
<keyword evidence="1" id="KW-0472">Membrane</keyword>
<comment type="similarity">
    <text evidence="1">Belongs to the vitamin uptake transporter (VUT/ECF) (TC 2.A.88) family. Q precursor transporter subfamily.</text>
</comment>
<dbReference type="GO" id="GO:0022857">
    <property type="term" value="F:transmembrane transporter activity"/>
    <property type="evidence" value="ECO:0007669"/>
    <property type="project" value="UniProtKB-UniRule"/>
</dbReference>
<dbReference type="NCBIfam" id="TIGR00697">
    <property type="entry name" value="queuosine precursor transporter"/>
    <property type="match status" value="1"/>
</dbReference>
<protein>
    <recommendedName>
        <fullName evidence="1">Probable queuosine precursor transporter</fullName>
        <shortName evidence="1">Q precursor transporter</shortName>
    </recommendedName>
</protein>
<name>A0A2M7U0N7_9BACT</name>
<proteinExistence type="inferred from homology"/>
<comment type="subcellular location">
    <subcellularLocation>
        <location evidence="1">Cell membrane</location>
        <topology evidence="1">Multi-pass membrane protein</topology>
    </subcellularLocation>
</comment>
<gene>
    <name evidence="2" type="ORF">COY16_01345</name>
</gene>
<dbReference type="HAMAP" id="MF_02088">
    <property type="entry name" value="Q_prec_transport"/>
    <property type="match status" value="1"/>
</dbReference>
<accession>A0A2M7U0N7</accession>
<dbReference type="Proteomes" id="UP000228503">
    <property type="component" value="Unassembled WGS sequence"/>
</dbReference>
<reference evidence="3" key="1">
    <citation type="submission" date="2017-09" db="EMBL/GenBank/DDBJ databases">
        <title>Depth-based differentiation of microbial function through sediment-hosted aquifers and enrichment of novel symbionts in the deep terrestrial subsurface.</title>
        <authorList>
            <person name="Probst A.J."/>
            <person name="Ladd B."/>
            <person name="Jarett J.K."/>
            <person name="Geller-Mcgrath D.E."/>
            <person name="Sieber C.M.K."/>
            <person name="Emerson J.B."/>
            <person name="Anantharaman K."/>
            <person name="Thomas B.C."/>
            <person name="Malmstrom R."/>
            <person name="Stieglmeier M."/>
            <person name="Klingl A."/>
            <person name="Woyke T."/>
            <person name="Ryan C.M."/>
            <person name="Banfield J.F."/>
        </authorList>
    </citation>
    <scope>NUCLEOTIDE SEQUENCE [LARGE SCALE GENOMIC DNA]</scope>
</reference>
<dbReference type="PANTHER" id="PTHR34300">
    <property type="entry name" value="QUEUOSINE PRECURSOR TRANSPORTER-RELATED"/>
    <property type="match status" value="1"/>
</dbReference>
<keyword evidence="1" id="KW-0813">Transport</keyword>
<evidence type="ECO:0000313" key="2">
    <source>
        <dbReference type="EMBL" id="PIZ63626.1"/>
    </source>
</evidence>
<feature type="transmembrane region" description="Helical" evidence="1">
    <location>
        <begin position="154"/>
        <end position="172"/>
    </location>
</feature>
<organism evidence="2 3">
    <name type="scientific">Candidatus Roizmanbacteria bacterium CG_4_10_14_0_2_um_filter_39_13</name>
    <dbReference type="NCBI Taxonomy" id="1974825"/>
    <lineage>
        <taxon>Bacteria</taxon>
        <taxon>Candidatus Roizmaniibacteriota</taxon>
    </lineage>
</organism>
<keyword evidence="1" id="KW-1133">Transmembrane helix</keyword>
<feature type="transmembrane region" description="Helical" evidence="1">
    <location>
        <begin position="111"/>
        <end position="133"/>
    </location>
</feature>
<dbReference type="Pfam" id="PF02592">
    <property type="entry name" value="Vut_1"/>
    <property type="match status" value="1"/>
</dbReference>
<feature type="transmembrane region" description="Helical" evidence="1">
    <location>
        <begin position="70"/>
        <end position="91"/>
    </location>
</feature>
<evidence type="ECO:0000313" key="3">
    <source>
        <dbReference type="Proteomes" id="UP000228503"/>
    </source>
</evidence>
<feature type="transmembrane region" description="Helical" evidence="1">
    <location>
        <begin position="192"/>
        <end position="212"/>
    </location>
</feature>
<dbReference type="InterPro" id="IPR003744">
    <property type="entry name" value="YhhQ"/>
</dbReference>
<dbReference type="GO" id="GO:0005886">
    <property type="term" value="C:plasma membrane"/>
    <property type="evidence" value="ECO:0007669"/>
    <property type="project" value="UniProtKB-SubCell"/>
</dbReference>
<evidence type="ECO:0000256" key="1">
    <source>
        <dbReference type="HAMAP-Rule" id="MF_02088"/>
    </source>
</evidence>
<feature type="transmembrane region" description="Helical" evidence="1">
    <location>
        <begin position="41"/>
        <end position="58"/>
    </location>
</feature>
<comment type="function">
    <text evidence="1">Involved in the import of queuosine (Q) precursors, required for Q precursor salvage.</text>
</comment>
<keyword evidence="1" id="KW-0812">Transmembrane</keyword>
<dbReference type="PANTHER" id="PTHR34300:SF2">
    <property type="entry name" value="QUEUOSINE PRECURSOR TRANSPORTER-RELATED"/>
    <property type="match status" value="1"/>
</dbReference>
<comment type="caution">
    <text evidence="2">The sequence shown here is derived from an EMBL/GenBank/DDBJ whole genome shotgun (WGS) entry which is preliminary data.</text>
</comment>
<dbReference type="AlphaFoldDB" id="A0A2M7U0N7"/>
<keyword evidence="1" id="KW-1003">Cell membrane</keyword>
<dbReference type="EMBL" id="PFOB01000017">
    <property type="protein sequence ID" value="PIZ63626.1"/>
    <property type="molecule type" value="Genomic_DNA"/>
</dbReference>